<dbReference type="AlphaFoldDB" id="A0A495IK29"/>
<dbReference type="OrthoDB" id="63519at2"/>
<gene>
    <name evidence="2" type="ORF">C8E83_3244</name>
</gene>
<dbReference type="InterPro" id="IPR050471">
    <property type="entry name" value="AB_hydrolase"/>
</dbReference>
<organism evidence="2 3">
    <name type="scientific">Frondihabitans australicus</name>
    <dbReference type="NCBI Taxonomy" id="386892"/>
    <lineage>
        <taxon>Bacteria</taxon>
        <taxon>Bacillati</taxon>
        <taxon>Actinomycetota</taxon>
        <taxon>Actinomycetes</taxon>
        <taxon>Micrococcales</taxon>
        <taxon>Microbacteriaceae</taxon>
        <taxon>Frondihabitans</taxon>
    </lineage>
</organism>
<keyword evidence="3" id="KW-1185">Reference proteome</keyword>
<reference evidence="2 3" key="1">
    <citation type="submission" date="2018-10" db="EMBL/GenBank/DDBJ databases">
        <title>Sequencing the genomes of 1000 actinobacteria strains.</title>
        <authorList>
            <person name="Klenk H.-P."/>
        </authorList>
    </citation>
    <scope>NUCLEOTIDE SEQUENCE [LARGE SCALE GENOMIC DNA]</scope>
    <source>
        <strain evidence="2 3">DSM 17894</strain>
    </source>
</reference>
<proteinExistence type="predicted"/>
<dbReference type="GO" id="GO:0016787">
    <property type="term" value="F:hydrolase activity"/>
    <property type="evidence" value="ECO:0007669"/>
    <property type="project" value="UniProtKB-KW"/>
</dbReference>
<dbReference type="Proteomes" id="UP000280008">
    <property type="component" value="Unassembled WGS sequence"/>
</dbReference>
<protein>
    <submittedName>
        <fullName evidence="2">Alpha-beta hydrolase superfamily lysophospholipase</fullName>
    </submittedName>
</protein>
<dbReference type="PANTHER" id="PTHR43433:SF5">
    <property type="entry name" value="AB HYDROLASE-1 DOMAIN-CONTAINING PROTEIN"/>
    <property type="match status" value="1"/>
</dbReference>
<dbReference type="PANTHER" id="PTHR43433">
    <property type="entry name" value="HYDROLASE, ALPHA/BETA FOLD FAMILY PROTEIN"/>
    <property type="match status" value="1"/>
</dbReference>
<evidence type="ECO:0000259" key="1">
    <source>
        <dbReference type="Pfam" id="PF12697"/>
    </source>
</evidence>
<comment type="caution">
    <text evidence="2">The sequence shown here is derived from an EMBL/GenBank/DDBJ whole genome shotgun (WGS) entry which is preliminary data.</text>
</comment>
<accession>A0A495IK29</accession>
<dbReference type="EMBL" id="RBKS01000001">
    <property type="protein sequence ID" value="RKR76080.1"/>
    <property type="molecule type" value="Genomic_DNA"/>
</dbReference>
<sequence length="262" mass="27404">MERTLSADGTAIAYDGVGEGRPVVIVNGAFSTSGDAREIAARLAEHDLMAIIYDRRARGESGDTAPYAPAREIDDLLAVIDAVGGEAAVLGHSSGAVLSLLAAASEQGGRRIRHLFLSEPPFRFGVDEPPADLAARMQSSIDEGRPGHAVTAFQLEGVGLPAEAVEQIRQSPIFEHLLPLAQSTVYDQTLVSSVSTPTPGMLAVTVPVTVLRGERTFPMLITAADRLAATLPGAELVVSPESVDHRLDPGAAARIVGERLGS</sequence>
<dbReference type="Gene3D" id="3.40.50.1820">
    <property type="entry name" value="alpha/beta hydrolase"/>
    <property type="match status" value="1"/>
</dbReference>
<evidence type="ECO:0000313" key="2">
    <source>
        <dbReference type="EMBL" id="RKR76080.1"/>
    </source>
</evidence>
<dbReference type="InterPro" id="IPR000073">
    <property type="entry name" value="AB_hydrolase_1"/>
</dbReference>
<keyword evidence="2" id="KW-0378">Hydrolase</keyword>
<dbReference type="RefSeq" id="WP_121370996.1">
    <property type="nucleotide sequence ID" value="NZ_RBKS01000001.1"/>
</dbReference>
<dbReference type="Pfam" id="PF12697">
    <property type="entry name" value="Abhydrolase_6"/>
    <property type="match status" value="1"/>
</dbReference>
<dbReference type="InterPro" id="IPR029058">
    <property type="entry name" value="AB_hydrolase_fold"/>
</dbReference>
<feature type="domain" description="AB hydrolase-1" evidence="1">
    <location>
        <begin position="23"/>
        <end position="236"/>
    </location>
</feature>
<name>A0A495IK29_9MICO</name>
<evidence type="ECO:0000313" key="3">
    <source>
        <dbReference type="Proteomes" id="UP000280008"/>
    </source>
</evidence>
<dbReference type="SUPFAM" id="SSF53474">
    <property type="entry name" value="alpha/beta-Hydrolases"/>
    <property type="match status" value="1"/>
</dbReference>